<feature type="domain" description="Peptidase G2 IMC autoproteolytic cleavage" evidence="2">
    <location>
        <begin position="197"/>
        <end position="346"/>
    </location>
</feature>
<evidence type="ECO:0000259" key="2">
    <source>
        <dbReference type="Pfam" id="PF11962"/>
    </source>
</evidence>
<evidence type="ECO:0000313" key="4">
    <source>
        <dbReference type="Proteomes" id="UP001218364"/>
    </source>
</evidence>
<dbReference type="InterPro" id="IPR021251">
    <property type="entry name" value="DUF2793"/>
</dbReference>
<sequence length="353" mass="37822">MSEQTSPILSLPYLIPSQAQKHVTHNEALQMLDALVQLSVAAFDAETPPADPAPGDTWALGASPTGAWAGQADRLAIWQGEGWLFLAPQPGWRAWGLAEEELRHWDGSAWRQPPHLGLNTSADASNRLAIAAPATLLTHDGAGHQLKINKATASDTGALLFQSGWSGRAEMGLLGDDDFSIKVSSDGSSWTEALRITGDGDVLVDGALIGGGADYAEYFEWADGNPSGADRRGIAVALDGGKIRPAEAGEDPIGVVSVTPSVLGGGDGGGWRGKYLRDDLGSPLWQEDADGQQSRRLNPAYDPARPYVPRAERAEWAMVGLIGKLRLRRGQPTDARWIRLRQVSDSVEEWLLR</sequence>
<dbReference type="Pfam" id="PF11962">
    <property type="entry name" value="Peptidase_G2"/>
    <property type="match status" value="1"/>
</dbReference>
<protein>
    <submittedName>
        <fullName evidence="3">Peptidase G2 autoproteolytic cleavage domain-containing protein</fullName>
    </submittedName>
</protein>
<dbReference type="InterPro" id="IPR021865">
    <property type="entry name" value="Peptidase_G2"/>
</dbReference>
<accession>A0ABD4XDW3</accession>
<comment type="caution">
    <text evidence="3">The sequence shown here is derived from an EMBL/GenBank/DDBJ whole genome shotgun (WGS) entry which is preliminary data.</text>
</comment>
<proteinExistence type="predicted"/>
<dbReference type="Proteomes" id="UP001218364">
    <property type="component" value="Unassembled WGS sequence"/>
</dbReference>
<dbReference type="Pfam" id="PF10983">
    <property type="entry name" value="DUF2793"/>
    <property type="match status" value="1"/>
</dbReference>
<organism evidence="3 4">
    <name type="scientific">Phaeobacter gallaeciensis</name>
    <dbReference type="NCBI Taxonomy" id="60890"/>
    <lineage>
        <taxon>Bacteria</taxon>
        <taxon>Pseudomonadati</taxon>
        <taxon>Pseudomonadota</taxon>
        <taxon>Alphaproteobacteria</taxon>
        <taxon>Rhodobacterales</taxon>
        <taxon>Roseobacteraceae</taxon>
        <taxon>Phaeobacter</taxon>
    </lineage>
</organism>
<dbReference type="Gene3D" id="2.40.300.10">
    <property type="entry name" value="Head decoration protein D"/>
    <property type="match status" value="1"/>
</dbReference>
<evidence type="ECO:0000313" key="3">
    <source>
        <dbReference type="EMBL" id="MDE4167535.1"/>
    </source>
</evidence>
<dbReference type="EMBL" id="JARCJK010000011">
    <property type="protein sequence ID" value="MDE4167535.1"/>
    <property type="molecule type" value="Genomic_DNA"/>
</dbReference>
<gene>
    <name evidence="3" type="ORF">PXK24_17710</name>
</gene>
<reference evidence="3 4" key="1">
    <citation type="submission" date="2023-02" db="EMBL/GenBank/DDBJ databases">
        <title>Population genomics of bacteria associated with diatom.</title>
        <authorList>
            <person name="Xie J."/>
            <person name="Wang H."/>
        </authorList>
    </citation>
    <scope>NUCLEOTIDE SEQUENCE [LARGE SCALE GENOMIC DNA]</scope>
    <source>
        <strain evidence="3 4">PT47_8</strain>
    </source>
</reference>
<name>A0ABD4XDW3_9RHOB</name>
<dbReference type="RefSeq" id="WP_274840108.1">
    <property type="nucleotide sequence ID" value="NZ_JARCJF010000011.1"/>
</dbReference>
<dbReference type="AlphaFoldDB" id="A0ABD4XDW3"/>
<feature type="region of interest" description="Disordered" evidence="1">
    <location>
        <begin position="283"/>
        <end position="302"/>
    </location>
</feature>
<evidence type="ECO:0000256" key="1">
    <source>
        <dbReference type="SAM" id="MobiDB-lite"/>
    </source>
</evidence>